<keyword evidence="2" id="KW-1185">Reference proteome</keyword>
<name>A0ABR4TM61_9PROT</name>
<sequence>MLMPTKHVKTENAIIGIGADVLALLDHDKTVSRLFHDLQQIRTEKQLSTIHFDWFLLVVDFLFSVGAVRFEQGVLKKMNQ</sequence>
<dbReference type="Pfam" id="PF20293">
    <property type="entry name" value="MC6"/>
    <property type="match status" value="1"/>
</dbReference>
<gene>
    <name evidence="1" type="ORF">SMB34_04820</name>
</gene>
<organism evidence="1 2">
    <name type="scientific">Thalassospira permensis NBRC 106175</name>
    <dbReference type="NCBI Taxonomy" id="1353532"/>
    <lineage>
        <taxon>Bacteria</taxon>
        <taxon>Pseudomonadati</taxon>
        <taxon>Pseudomonadota</taxon>
        <taxon>Alphaproteobacteria</taxon>
        <taxon>Rhodospirillales</taxon>
        <taxon>Thalassospiraceae</taxon>
        <taxon>Thalassospira</taxon>
    </lineage>
</organism>
<dbReference type="EMBL" id="AUNC01000023">
    <property type="protein sequence ID" value="KEO55737.1"/>
    <property type="molecule type" value="Genomic_DNA"/>
</dbReference>
<dbReference type="RefSeq" id="WP_037990477.1">
    <property type="nucleotide sequence ID" value="NZ_AUNC01000023.1"/>
</dbReference>
<accession>A0ABR4TM61</accession>
<protein>
    <submittedName>
        <fullName evidence="1">Uncharacterized protein</fullName>
    </submittedName>
</protein>
<proteinExistence type="predicted"/>
<dbReference type="InterPro" id="IPR046897">
    <property type="entry name" value="ABC-3C_MC6"/>
</dbReference>
<evidence type="ECO:0000313" key="1">
    <source>
        <dbReference type="EMBL" id="KEO55737.1"/>
    </source>
</evidence>
<dbReference type="Proteomes" id="UP000027463">
    <property type="component" value="Unassembled WGS sequence"/>
</dbReference>
<comment type="caution">
    <text evidence="1">The sequence shown here is derived from an EMBL/GenBank/DDBJ whole genome shotgun (WGS) entry which is preliminary data.</text>
</comment>
<reference evidence="1 2" key="1">
    <citation type="submission" date="2013-07" db="EMBL/GenBank/DDBJ databases">
        <title>Thalassospira permensis NBRC 106175 Genome Sequencing.</title>
        <authorList>
            <person name="Lai Q."/>
            <person name="Shao Z."/>
        </authorList>
    </citation>
    <scope>NUCLEOTIDE SEQUENCE [LARGE SCALE GENOMIC DNA]</scope>
    <source>
        <strain evidence="1 2">NBRC 106175</strain>
    </source>
</reference>
<evidence type="ECO:0000313" key="2">
    <source>
        <dbReference type="Proteomes" id="UP000027463"/>
    </source>
</evidence>